<proteinExistence type="predicted"/>
<keyword evidence="2" id="KW-1185">Reference proteome</keyword>
<accession>A0ACC7P1R2</accession>
<evidence type="ECO:0000313" key="1">
    <source>
        <dbReference type="EMBL" id="MFM9330235.1"/>
    </source>
</evidence>
<dbReference type="Proteomes" id="UP001631969">
    <property type="component" value="Unassembled WGS sequence"/>
</dbReference>
<protein>
    <submittedName>
        <fullName evidence="1">Stalk domain-containing protein</fullName>
    </submittedName>
</protein>
<gene>
    <name evidence="1" type="ORF">ACI1P1_18200</name>
</gene>
<evidence type="ECO:0000313" key="2">
    <source>
        <dbReference type="Proteomes" id="UP001631969"/>
    </source>
</evidence>
<comment type="caution">
    <text evidence="1">The sequence shown here is derived from an EMBL/GenBank/DDBJ whole genome shotgun (WGS) entry which is preliminary data.</text>
</comment>
<dbReference type="EMBL" id="JBJURJ010000012">
    <property type="protein sequence ID" value="MFM9330235.1"/>
    <property type="molecule type" value="Genomic_DNA"/>
</dbReference>
<reference evidence="1" key="1">
    <citation type="submission" date="2024-12" db="EMBL/GenBank/DDBJ databases">
        <authorList>
            <person name="Wu N."/>
        </authorList>
    </citation>
    <scope>NUCLEOTIDE SEQUENCE</scope>
    <source>
        <strain evidence="1">P15</strain>
    </source>
</reference>
<name>A0ACC7P1R2_9BACL</name>
<organism evidence="1 2">
    <name type="scientific">Paenibacillus mesotrionivorans</name>
    <dbReference type="NCBI Taxonomy" id="3160968"/>
    <lineage>
        <taxon>Bacteria</taxon>
        <taxon>Bacillati</taxon>
        <taxon>Bacillota</taxon>
        <taxon>Bacilli</taxon>
        <taxon>Bacillales</taxon>
        <taxon>Paenibacillaceae</taxon>
        <taxon>Paenibacillus</taxon>
    </lineage>
</organism>
<sequence length="424" mass="45499">MKKAEMARAAFRRMMIAACWLSLAMVFSLSEGKVQASPAAGKTIEVNLDDKALSFPIAPLLENGTTLVPFRPLFEAMGLEVGWNPEKQTVTGQKDGLTIVMTIGSQAATVNGSGVQMLQAPKIIDGYTMVPLRFVGETTQALVAWNPYKPQILVYTESYLAANGLTKATAEAEINKQIAEFKKKYDELTANSPQQPQTPVAVPDAPAGDGSYQPAGSDHLNLNQLRGMYYGFSPDYDGYECGGMCWNIITFLPENKVVVGAPPQGGPETIDCSRDGCRSYTIQNGSLELDNGDTYEIAVKSGKLYIDDVELDRVSTVQPGLTLNGTYVHRGFQGLIGISAGSTSWTHTLTLNADGTFKTDNMMIGNVQGSAPTTGAAGGSDSGSYRISGNTIVFAFQNGKIASSLFFEHEDGSIQVGDENYDKE</sequence>